<evidence type="ECO:0000313" key="9">
    <source>
        <dbReference type="EMBL" id="KAG2379424.1"/>
    </source>
</evidence>
<dbReference type="GeneID" id="68098995"/>
<proteinExistence type="inferred from homology"/>
<keyword evidence="3" id="KW-0378">Hydrolase</keyword>
<dbReference type="PROSITE" id="PS50056">
    <property type="entry name" value="TYR_PHOSPHATASE_2"/>
    <property type="match status" value="1"/>
</dbReference>
<dbReference type="EC" id="3.1.3.48" evidence="2"/>
<dbReference type="PANTHER" id="PTHR10159">
    <property type="entry name" value="DUAL SPECIFICITY PROTEIN PHOSPHATASE"/>
    <property type="match status" value="1"/>
</dbReference>
<evidence type="ECO:0000256" key="5">
    <source>
        <dbReference type="SAM" id="Coils"/>
    </source>
</evidence>
<keyword evidence="5" id="KW-0175">Coiled coil</keyword>
<evidence type="ECO:0000256" key="4">
    <source>
        <dbReference type="ARBA" id="ARBA00022912"/>
    </source>
</evidence>
<dbReference type="GO" id="GO:0033550">
    <property type="term" value="F:MAP kinase tyrosine phosphatase activity"/>
    <property type="evidence" value="ECO:0007669"/>
    <property type="project" value="TreeGrafter"/>
</dbReference>
<keyword evidence="10" id="KW-1185">Reference proteome</keyword>
<evidence type="ECO:0000259" key="7">
    <source>
        <dbReference type="PROSITE" id="PS50054"/>
    </source>
</evidence>
<evidence type="ECO:0000256" key="6">
    <source>
        <dbReference type="SAM" id="MobiDB-lite"/>
    </source>
</evidence>
<dbReference type="PROSITE" id="PS50054">
    <property type="entry name" value="TYR_PHOSPHATASE_DUAL"/>
    <property type="match status" value="1"/>
</dbReference>
<dbReference type="AlphaFoldDB" id="A0AA88KLY0"/>
<keyword evidence="4" id="KW-0904">Protein phosphatase</keyword>
<accession>A0AA88KLY0</accession>
<dbReference type="CDD" id="cd14498">
    <property type="entry name" value="DSP"/>
    <property type="match status" value="1"/>
</dbReference>
<dbReference type="GO" id="GO:0005737">
    <property type="term" value="C:cytoplasm"/>
    <property type="evidence" value="ECO:0007669"/>
    <property type="project" value="TreeGrafter"/>
</dbReference>
<dbReference type="GO" id="GO:0008330">
    <property type="term" value="F:protein tyrosine/threonine phosphatase activity"/>
    <property type="evidence" value="ECO:0007669"/>
    <property type="project" value="TreeGrafter"/>
</dbReference>
<organism evidence="9 10">
    <name type="scientific">Naegleria lovaniensis</name>
    <name type="common">Amoeba</name>
    <dbReference type="NCBI Taxonomy" id="51637"/>
    <lineage>
        <taxon>Eukaryota</taxon>
        <taxon>Discoba</taxon>
        <taxon>Heterolobosea</taxon>
        <taxon>Tetramitia</taxon>
        <taxon>Eutetramitia</taxon>
        <taxon>Vahlkampfiidae</taxon>
        <taxon>Naegleria</taxon>
    </lineage>
</organism>
<dbReference type="InterPro" id="IPR029021">
    <property type="entry name" value="Prot-tyrosine_phosphatase-like"/>
</dbReference>
<name>A0AA88KLY0_NAELO</name>
<feature type="domain" description="Tyrosine specific protein phosphatases" evidence="8">
    <location>
        <begin position="440"/>
        <end position="501"/>
    </location>
</feature>
<comment type="similarity">
    <text evidence="1">Belongs to the protein-tyrosine phosphatase family. Non-receptor class dual specificity subfamily.</text>
</comment>
<dbReference type="RefSeq" id="XP_044546686.1">
    <property type="nucleotide sequence ID" value="XM_044696413.1"/>
</dbReference>
<dbReference type="SUPFAM" id="SSF52799">
    <property type="entry name" value="(Phosphotyrosine protein) phosphatases II"/>
    <property type="match status" value="1"/>
</dbReference>
<dbReference type="PROSITE" id="PS00383">
    <property type="entry name" value="TYR_PHOSPHATASE_1"/>
    <property type="match status" value="1"/>
</dbReference>
<dbReference type="EMBL" id="PYSW02000028">
    <property type="protein sequence ID" value="KAG2379424.1"/>
    <property type="molecule type" value="Genomic_DNA"/>
</dbReference>
<sequence length="543" mass="60941">MKVVLSPTSTASVTPQPHITRKKSISKETLNYCSSCPQFSTSLNTTTSRKRVKLLDDTSASATSTTTTATNTSPFHEEEEFELLENACCCCLPQSCHHQEPTSLHNSPNFAKYSDSIDSSPSIIAATSQNLTCVVSPTTCNDPALYDTQFPPTIETSPSSLKTSASRVNLSPLNMMYSSEEEFCSRMIDQHHPELLHSIKKEYNALVMDEMVSSGSVASMMDEESFESNLFSAIERLEKKLEKIEKLEQLTTQKPIRYTNLKRKFISMFELGLSLRPCHSSPSLSVHTPTMTALSSPLGVGYSNQGCITPGETTLSSELTSHLASPVESIKDKHRRKVQSYLTQYPDKFGAFLTRKALKYYYKLNQQARYLIPQTKDAHFDATKITGQLWLGDIDDAFNDQGLKEHNISHIVTCVKSLEPIYPEKGYQYLNLHLYDEEDQNIVEMFGVSFDFIDNAIKSGHNVLVHCMKGKSRSASILIAYLMKKNSWTFEYALNFVKSKRTIVQPNAGFERQLLQLEDEIFENANCTPTMENGVFSAMVTSH</sequence>
<dbReference type="GO" id="GO:0017017">
    <property type="term" value="F:MAP kinase tyrosine/serine/threonine phosphatase activity"/>
    <property type="evidence" value="ECO:0007669"/>
    <property type="project" value="TreeGrafter"/>
</dbReference>
<dbReference type="Proteomes" id="UP000816034">
    <property type="component" value="Unassembled WGS sequence"/>
</dbReference>
<dbReference type="InterPro" id="IPR016130">
    <property type="entry name" value="Tyr_Pase_AS"/>
</dbReference>
<dbReference type="SMART" id="SM00195">
    <property type="entry name" value="DSPc"/>
    <property type="match status" value="1"/>
</dbReference>
<feature type="coiled-coil region" evidence="5">
    <location>
        <begin position="227"/>
        <end position="254"/>
    </location>
</feature>
<reference evidence="9 10" key="1">
    <citation type="journal article" date="2018" name="BMC Genomics">
        <title>The genome of Naegleria lovaniensis, the basis for a comparative approach to unravel pathogenicity factors of the human pathogenic amoeba N. fowleri.</title>
        <authorList>
            <person name="Liechti N."/>
            <person name="Schurch N."/>
            <person name="Bruggmann R."/>
            <person name="Wittwer M."/>
        </authorList>
    </citation>
    <scope>NUCLEOTIDE SEQUENCE [LARGE SCALE GENOMIC DNA]</scope>
    <source>
        <strain evidence="9 10">ATCC 30569</strain>
    </source>
</reference>
<feature type="region of interest" description="Disordered" evidence="6">
    <location>
        <begin position="1"/>
        <end position="20"/>
    </location>
</feature>
<dbReference type="InterPro" id="IPR000387">
    <property type="entry name" value="Tyr_Pase_dom"/>
</dbReference>
<dbReference type="InterPro" id="IPR020422">
    <property type="entry name" value="TYR_PHOSPHATASE_DUAL_dom"/>
</dbReference>
<dbReference type="PANTHER" id="PTHR10159:SF519">
    <property type="entry name" value="DUAL SPECIFICITY PROTEIN PHOSPHATASE MPK3"/>
    <property type="match status" value="1"/>
</dbReference>
<comment type="caution">
    <text evidence="9">The sequence shown here is derived from an EMBL/GenBank/DDBJ whole genome shotgun (WGS) entry which is preliminary data.</text>
</comment>
<feature type="compositionally biased region" description="Polar residues" evidence="6">
    <location>
        <begin position="1"/>
        <end position="17"/>
    </location>
</feature>
<evidence type="ECO:0000256" key="1">
    <source>
        <dbReference type="ARBA" id="ARBA00008601"/>
    </source>
</evidence>
<dbReference type="GO" id="GO:0043409">
    <property type="term" value="P:negative regulation of MAPK cascade"/>
    <property type="evidence" value="ECO:0007669"/>
    <property type="project" value="TreeGrafter"/>
</dbReference>
<evidence type="ECO:0000259" key="8">
    <source>
        <dbReference type="PROSITE" id="PS50056"/>
    </source>
</evidence>
<dbReference type="Pfam" id="PF00782">
    <property type="entry name" value="DSPc"/>
    <property type="match status" value="1"/>
</dbReference>
<evidence type="ECO:0000256" key="2">
    <source>
        <dbReference type="ARBA" id="ARBA00013064"/>
    </source>
</evidence>
<dbReference type="InterPro" id="IPR000340">
    <property type="entry name" value="Dual-sp_phosphatase_cat-dom"/>
</dbReference>
<protein>
    <recommendedName>
        <fullName evidence="2">protein-tyrosine-phosphatase</fullName>
        <ecNumber evidence="2">3.1.3.48</ecNumber>
    </recommendedName>
</protein>
<gene>
    <name evidence="9" type="ORF">C9374_006541</name>
</gene>
<feature type="domain" description="Tyrosine-protein phosphatase" evidence="7">
    <location>
        <begin position="381"/>
        <end position="523"/>
    </location>
</feature>
<dbReference type="Gene3D" id="3.90.190.10">
    <property type="entry name" value="Protein tyrosine phosphatase superfamily"/>
    <property type="match status" value="1"/>
</dbReference>
<evidence type="ECO:0000313" key="10">
    <source>
        <dbReference type="Proteomes" id="UP000816034"/>
    </source>
</evidence>
<evidence type="ECO:0000256" key="3">
    <source>
        <dbReference type="ARBA" id="ARBA00022801"/>
    </source>
</evidence>